<organism evidence="2 3">
    <name type="scientific">Nephila pilipes</name>
    <name type="common">Giant wood spider</name>
    <name type="synonym">Nephila maculata</name>
    <dbReference type="NCBI Taxonomy" id="299642"/>
    <lineage>
        <taxon>Eukaryota</taxon>
        <taxon>Metazoa</taxon>
        <taxon>Ecdysozoa</taxon>
        <taxon>Arthropoda</taxon>
        <taxon>Chelicerata</taxon>
        <taxon>Arachnida</taxon>
        <taxon>Araneae</taxon>
        <taxon>Araneomorphae</taxon>
        <taxon>Entelegynae</taxon>
        <taxon>Araneoidea</taxon>
        <taxon>Nephilidae</taxon>
        <taxon>Nephila</taxon>
    </lineage>
</organism>
<name>A0A8X6N1B7_NEPPI</name>
<reference evidence="2" key="1">
    <citation type="submission" date="2020-08" db="EMBL/GenBank/DDBJ databases">
        <title>Multicomponent nature underlies the extraordinary mechanical properties of spider dragline silk.</title>
        <authorList>
            <person name="Kono N."/>
            <person name="Nakamura H."/>
            <person name="Mori M."/>
            <person name="Yoshida Y."/>
            <person name="Ohtoshi R."/>
            <person name="Malay A.D."/>
            <person name="Moran D.A.P."/>
            <person name="Tomita M."/>
            <person name="Numata K."/>
            <person name="Arakawa K."/>
        </authorList>
    </citation>
    <scope>NUCLEOTIDE SEQUENCE</scope>
</reference>
<proteinExistence type="predicted"/>
<dbReference type="EMBL" id="BMAW01052957">
    <property type="protein sequence ID" value="GFS88444.1"/>
    <property type="molecule type" value="Genomic_DNA"/>
</dbReference>
<evidence type="ECO:0000256" key="1">
    <source>
        <dbReference type="SAM" id="MobiDB-lite"/>
    </source>
</evidence>
<gene>
    <name evidence="2" type="ORF">NPIL_89991</name>
</gene>
<dbReference type="AlphaFoldDB" id="A0A8X6N1B7"/>
<evidence type="ECO:0000313" key="3">
    <source>
        <dbReference type="Proteomes" id="UP000887013"/>
    </source>
</evidence>
<sequence>MEEGEGLIFPQRKLDAEERDRKKDEDRDNCEVGNENQYVRNIEHQAPGLFRGDDPDPITESGERKDKFLCNLRYGRESFPVPNKEDAREGPVIYTEGWDYSGNNRLSCPILGNDRMTRGKF</sequence>
<feature type="compositionally biased region" description="Basic and acidic residues" evidence="1">
    <location>
        <begin position="12"/>
        <end position="30"/>
    </location>
</feature>
<keyword evidence="3" id="KW-1185">Reference proteome</keyword>
<comment type="caution">
    <text evidence="2">The sequence shown here is derived from an EMBL/GenBank/DDBJ whole genome shotgun (WGS) entry which is preliminary data.</text>
</comment>
<protein>
    <submittedName>
        <fullName evidence="2">Uncharacterized protein</fullName>
    </submittedName>
</protein>
<dbReference type="Proteomes" id="UP000887013">
    <property type="component" value="Unassembled WGS sequence"/>
</dbReference>
<feature type="region of interest" description="Disordered" evidence="1">
    <location>
        <begin position="1"/>
        <end position="35"/>
    </location>
</feature>
<accession>A0A8X6N1B7</accession>
<evidence type="ECO:0000313" key="2">
    <source>
        <dbReference type="EMBL" id="GFS88444.1"/>
    </source>
</evidence>